<organism evidence="1 2">
    <name type="scientific">Lactuca sativa</name>
    <name type="common">Garden lettuce</name>
    <dbReference type="NCBI Taxonomy" id="4236"/>
    <lineage>
        <taxon>Eukaryota</taxon>
        <taxon>Viridiplantae</taxon>
        <taxon>Streptophyta</taxon>
        <taxon>Embryophyta</taxon>
        <taxon>Tracheophyta</taxon>
        <taxon>Spermatophyta</taxon>
        <taxon>Magnoliopsida</taxon>
        <taxon>eudicotyledons</taxon>
        <taxon>Gunneridae</taxon>
        <taxon>Pentapetalae</taxon>
        <taxon>asterids</taxon>
        <taxon>campanulids</taxon>
        <taxon>Asterales</taxon>
        <taxon>Asteraceae</taxon>
        <taxon>Cichorioideae</taxon>
        <taxon>Cichorieae</taxon>
        <taxon>Lactucinae</taxon>
        <taxon>Lactuca</taxon>
    </lineage>
</organism>
<proteinExistence type="predicted"/>
<dbReference type="AlphaFoldDB" id="A0A9R1WUT9"/>
<gene>
    <name evidence="1" type="ORF">LSAT_V11C900485320</name>
</gene>
<dbReference type="EMBL" id="NBSK02000009">
    <property type="protein sequence ID" value="KAJ0187269.1"/>
    <property type="molecule type" value="Genomic_DNA"/>
</dbReference>
<reference evidence="1 2" key="1">
    <citation type="journal article" date="2017" name="Nat. Commun.">
        <title>Genome assembly with in vitro proximity ligation data and whole-genome triplication in lettuce.</title>
        <authorList>
            <person name="Reyes-Chin-Wo S."/>
            <person name="Wang Z."/>
            <person name="Yang X."/>
            <person name="Kozik A."/>
            <person name="Arikit S."/>
            <person name="Song C."/>
            <person name="Xia L."/>
            <person name="Froenicke L."/>
            <person name="Lavelle D.O."/>
            <person name="Truco M.J."/>
            <person name="Xia R."/>
            <person name="Zhu S."/>
            <person name="Xu C."/>
            <person name="Xu H."/>
            <person name="Xu X."/>
            <person name="Cox K."/>
            <person name="Korf I."/>
            <person name="Meyers B.C."/>
            <person name="Michelmore R.W."/>
        </authorList>
    </citation>
    <scope>NUCLEOTIDE SEQUENCE [LARGE SCALE GENOMIC DNA]</scope>
    <source>
        <strain evidence="2">cv. Salinas</strain>
        <tissue evidence="1">Seedlings</tissue>
    </source>
</reference>
<protein>
    <recommendedName>
        <fullName evidence="3">Helitron helicase-like domain-containing protein</fullName>
    </recommendedName>
</protein>
<keyword evidence="2" id="KW-1185">Reference proteome</keyword>
<evidence type="ECO:0008006" key="3">
    <source>
        <dbReference type="Google" id="ProtNLM"/>
    </source>
</evidence>
<dbReference type="Proteomes" id="UP000235145">
    <property type="component" value="Unassembled WGS sequence"/>
</dbReference>
<accession>A0A9R1WUT9</accession>
<name>A0A9R1WUT9_LACSA</name>
<comment type="caution">
    <text evidence="1">The sequence shown here is derived from an EMBL/GenBank/DDBJ whole genome shotgun (WGS) entry which is preliminary data.</text>
</comment>
<evidence type="ECO:0000313" key="2">
    <source>
        <dbReference type="Proteomes" id="UP000235145"/>
    </source>
</evidence>
<evidence type="ECO:0000313" key="1">
    <source>
        <dbReference type="EMBL" id="KAJ0187269.1"/>
    </source>
</evidence>
<sequence length="97" mass="11322">MEFQKKGFPHCHICLFLEKKSKLPNLEDIDRVICAELPDKVSQLGILIRCKYLTKNDIVAKSRKHVWCLFNDNKIPSNTLYKHSNSQQKLETLKIPV</sequence>